<dbReference type="FunCoup" id="A0A1S3J6Z7">
    <property type="interactions" value="1746"/>
</dbReference>
<keyword evidence="1" id="KW-0175">Coiled coil</keyword>
<reference evidence="4" key="1">
    <citation type="submission" date="2025-08" db="UniProtKB">
        <authorList>
            <consortium name="RefSeq"/>
        </authorList>
    </citation>
    <scope>IDENTIFICATION</scope>
    <source>
        <tissue evidence="4">Gonads</tissue>
    </source>
</reference>
<evidence type="ECO:0000259" key="2">
    <source>
        <dbReference type="Pfam" id="PF01926"/>
    </source>
</evidence>
<dbReference type="RefSeq" id="XP_013405609.2">
    <property type="nucleotide sequence ID" value="XM_013550155.2"/>
</dbReference>
<dbReference type="InterPro" id="IPR052807">
    <property type="entry name" value="Mito_transl_resp_regulator"/>
</dbReference>
<accession>A0A1S3J6Z7</accession>
<organism evidence="3 4">
    <name type="scientific">Lingula anatina</name>
    <name type="common">Brachiopod</name>
    <name type="synonym">Lingula unguis</name>
    <dbReference type="NCBI Taxonomy" id="7574"/>
    <lineage>
        <taxon>Eukaryota</taxon>
        <taxon>Metazoa</taxon>
        <taxon>Spiralia</taxon>
        <taxon>Lophotrochozoa</taxon>
        <taxon>Brachiopoda</taxon>
        <taxon>Linguliformea</taxon>
        <taxon>Lingulata</taxon>
        <taxon>Lingulida</taxon>
        <taxon>Linguloidea</taxon>
        <taxon>Lingulidae</taxon>
        <taxon>Lingula</taxon>
    </lineage>
</organism>
<dbReference type="InterPro" id="IPR006073">
    <property type="entry name" value="GTP-bd"/>
</dbReference>
<gene>
    <name evidence="4" type="primary">LOC106170317</name>
</gene>
<feature type="coiled-coil region" evidence="1">
    <location>
        <begin position="414"/>
        <end position="441"/>
    </location>
</feature>
<dbReference type="GeneID" id="106170317"/>
<proteinExistence type="predicted"/>
<dbReference type="KEGG" id="lak:106170317"/>
<feature type="coiled-coil region" evidence="1">
    <location>
        <begin position="118"/>
        <end position="148"/>
    </location>
</feature>
<dbReference type="InParanoid" id="A0A1S3J6Z7"/>
<dbReference type="GO" id="GO:0005525">
    <property type="term" value="F:GTP binding"/>
    <property type="evidence" value="ECO:0007669"/>
    <property type="project" value="InterPro"/>
</dbReference>
<feature type="non-terminal residue" evidence="4">
    <location>
        <position position="1"/>
    </location>
</feature>
<feature type="domain" description="G" evidence="2">
    <location>
        <begin position="355"/>
        <end position="404"/>
    </location>
</feature>
<dbReference type="Gene3D" id="3.40.50.300">
    <property type="entry name" value="P-loop containing nucleotide triphosphate hydrolases"/>
    <property type="match status" value="1"/>
</dbReference>
<dbReference type="STRING" id="7574.A0A1S3J6Z7"/>
<name>A0A1S3J6Z7_LINAN</name>
<evidence type="ECO:0000256" key="1">
    <source>
        <dbReference type="SAM" id="Coils"/>
    </source>
</evidence>
<dbReference type="InterPro" id="IPR027417">
    <property type="entry name" value="P-loop_NTPase"/>
</dbReference>
<protein>
    <submittedName>
        <fullName evidence="4">Nitric oxide-associated protein 1-like</fullName>
    </submittedName>
</protein>
<dbReference type="OrthoDB" id="1696305at2759"/>
<dbReference type="CDD" id="cd01855">
    <property type="entry name" value="YqeH"/>
    <property type="match status" value="1"/>
</dbReference>
<dbReference type="Proteomes" id="UP000085678">
    <property type="component" value="Unplaced"/>
</dbReference>
<dbReference type="AlphaFoldDB" id="A0A1S3J6Z7"/>
<evidence type="ECO:0000313" key="3">
    <source>
        <dbReference type="Proteomes" id="UP000085678"/>
    </source>
</evidence>
<dbReference type="PANTHER" id="PTHR46406">
    <property type="entry name" value="NITRIC OXIDE-ASSOCIATED PROTEIN 1"/>
    <property type="match status" value="1"/>
</dbReference>
<keyword evidence="3" id="KW-1185">Reference proteome</keyword>
<evidence type="ECO:0000313" key="4">
    <source>
        <dbReference type="RefSeq" id="XP_013405609.2"/>
    </source>
</evidence>
<dbReference type="Pfam" id="PF01926">
    <property type="entry name" value="MMR_HSR1"/>
    <property type="match status" value="1"/>
</dbReference>
<dbReference type="PANTHER" id="PTHR46406:SF1">
    <property type="entry name" value="NITRIC OXIDE-ASSOCIATED PROTEIN 1"/>
    <property type="match status" value="1"/>
</dbReference>
<dbReference type="SUPFAM" id="SSF52540">
    <property type="entry name" value="P-loop containing nucleoside triphosphate hydrolases"/>
    <property type="match status" value="1"/>
</dbReference>
<sequence>ALWSADFHFLSTAIPYSHGSKRNATKNPRIKMKPRIWVKKIIEAENEKKMKRNPPLQMSDPVETLPLIARMKLEKSQESYASYMPDVILEDGRFKGLKGEKGIADDDNEQQIDPEVKKIKLEYQREELRELKKEIRELEQAPEIMQEEDYTESIQIDDSVYPKRSNKSKLYGGPDPEEPISDVPCTGCGALLHCQDPGVPGYMPSQRYKQLKPEERKAAHCQRCHMMTHFNLALNVQVSPKEYPQIISELKTQKTSLVILLVDLLDLSNSFIDNLWDHIGNQHELIVLGNKVDLLPRDYFGWFERIEASLKRHIRKAGLSEGTILHTRLISAKTGYGVEGLVSLIMNKWGTDGNVYLVGCTNVGKSTLFNSLLSSDMCQTKARNLIHRATTSKWPGTTIGTLKFPMARITPWRLQLRSERIRRQEERLKEEEELRKEMWRKYGKRKNLTLTGFIGQTFTTEKPVEDDQEIEPFDCPQYVFSKKSGLEETQSGRKSLEEKKAPKYFDENHYQNSRWCIDTPGLVNQNQIINLLSPAELLELLPKNMIIPRTFVVKPRYSLWLTGLGRIDYLEGEQQIYMTVFANFPLPVEVVGLDLSDQFYRNSIKSGALGLPFGDKDHLNKIPSLVGKEIDLTGVAFNESVADICLSSLD</sequence>